<evidence type="ECO:0000313" key="2">
    <source>
        <dbReference type="EMBL" id="QQD19926.1"/>
    </source>
</evidence>
<keyword evidence="3" id="KW-1185">Reference proteome</keyword>
<name>A0A7T4URN9_9GAMM</name>
<sequence>MSIRVDINTSSFALVADELNNTVQQATNVFETFLAERHGLHLLEECEQALRQIGGTLRLIEVRGAALLADEMRSLCQAIVGNTDALPDAQLNALSTAFFVLPRYLEFVQSQGADIPLLALGHANDLRAAHQQLLLPDSYFNRDDGWLFSRDANLRLRNEPLEGDALQDIYKRTRHMYQRGLLGLLKGGQEELQLMMMTRALQRLCRHIPPGPSQRFWLLANGVVEAFSREGLKVTTQRRRVLASLEGQLRAAVLGRFNINEVLEKELIFLLSLSSYKEGFTGRIQHAAKIRSADLDDADLSRLQQQMLGLSYDTVSSVLGELRIELRHAKDILELLAQHGRSDAEEIQPLSSLLQQCADVLLVLNLTGLAATLNEHVAILNKAIGSDLEQHRDDLENLAENLLFIESGLAQIDRRKLNYDELASLSFDQRDAVNTDNIVSEAKSLVVDEAKSVVALAKRALAAYIESGFDIMQITNLPSNFDAVRGAFELIGTTRLAAVLASSRDFMNAYLKRTEDGDEGDARAMEILADAMISIEYYLSELERRFIANDDILLVAEDSLQQLGFPVQRDATGQAYGAA</sequence>
<dbReference type="AlphaFoldDB" id="A0A7T4URN9"/>
<protein>
    <recommendedName>
        <fullName evidence="1">Scaffold protein FimL second domain-containing protein</fullName>
    </recommendedName>
</protein>
<reference evidence="2 3" key="1">
    <citation type="submission" date="2020-12" db="EMBL/GenBank/DDBJ databases">
        <authorList>
            <person name="Shan Y."/>
        </authorList>
    </citation>
    <scope>NUCLEOTIDE SEQUENCE [LARGE SCALE GENOMIC DNA]</scope>
    <source>
        <strain evidence="3">csc3.9</strain>
    </source>
</reference>
<accession>A0A7T4URN9</accession>
<dbReference type="GO" id="GO:0000160">
    <property type="term" value="P:phosphorelay signal transduction system"/>
    <property type="evidence" value="ECO:0007669"/>
    <property type="project" value="InterPro"/>
</dbReference>
<dbReference type="RefSeq" id="WP_198571410.1">
    <property type="nucleotide sequence ID" value="NZ_CP066167.1"/>
</dbReference>
<gene>
    <name evidence="2" type="ORF">I6N98_08865</name>
</gene>
<proteinExistence type="predicted"/>
<dbReference type="Proteomes" id="UP000596063">
    <property type="component" value="Chromosome"/>
</dbReference>
<dbReference type="InterPro" id="IPR058661">
    <property type="entry name" value="FimL_2nd"/>
</dbReference>
<dbReference type="KEGG" id="snan:I6N98_08865"/>
<evidence type="ECO:0000313" key="3">
    <source>
        <dbReference type="Proteomes" id="UP000596063"/>
    </source>
</evidence>
<organism evidence="2 3">
    <name type="scientific">Spongiibacter nanhainus</name>
    <dbReference type="NCBI Taxonomy" id="2794344"/>
    <lineage>
        <taxon>Bacteria</taxon>
        <taxon>Pseudomonadati</taxon>
        <taxon>Pseudomonadota</taxon>
        <taxon>Gammaproteobacteria</taxon>
        <taxon>Cellvibrionales</taxon>
        <taxon>Spongiibacteraceae</taxon>
        <taxon>Spongiibacter</taxon>
    </lineage>
</organism>
<dbReference type="EMBL" id="CP066167">
    <property type="protein sequence ID" value="QQD19926.1"/>
    <property type="molecule type" value="Genomic_DNA"/>
</dbReference>
<feature type="domain" description="Scaffold protein FimL second" evidence="1">
    <location>
        <begin position="164"/>
        <end position="290"/>
    </location>
</feature>
<dbReference type="InterPro" id="IPR036641">
    <property type="entry name" value="HPT_dom_sf"/>
</dbReference>
<evidence type="ECO:0000259" key="1">
    <source>
        <dbReference type="Pfam" id="PF26379"/>
    </source>
</evidence>
<dbReference type="Pfam" id="PF26379">
    <property type="entry name" value="FimL_2nd"/>
    <property type="match status" value="1"/>
</dbReference>
<dbReference type="SUPFAM" id="SSF47226">
    <property type="entry name" value="Histidine-containing phosphotransfer domain, HPT domain"/>
    <property type="match status" value="1"/>
</dbReference>